<dbReference type="Pfam" id="PF00011">
    <property type="entry name" value="HSP20"/>
    <property type="match status" value="1"/>
</dbReference>
<proteinExistence type="inferred from homology"/>
<reference evidence="4 5" key="2">
    <citation type="submission" date="2018-11" db="EMBL/GenBank/DDBJ databases">
        <authorList>
            <consortium name="Pathogen Informatics"/>
        </authorList>
    </citation>
    <scope>NUCLEOTIDE SEQUENCE [LARGE SCALE GENOMIC DNA]</scope>
</reference>
<dbReference type="AlphaFoldDB" id="A0A183DQZ9"/>
<dbReference type="InterPro" id="IPR008978">
    <property type="entry name" value="HSP20-like_chaperone"/>
</dbReference>
<evidence type="ECO:0000313" key="6">
    <source>
        <dbReference type="WBParaSite" id="GPUH_0001115301-mRNA-1"/>
    </source>
</evidence>
<comment type="similarity">
    <text evidence="1 2">Belongs to the small heat shock protein (HSP20) family.</text>
</comment>
<reference evidence="6" key="1">
    <citation type="submission" date="2016-06" db="UniProtKB">
        <authorList>
            <consortium name="WormBaseParasite"/>
        </authorList>
    </citation>
    <scope>IDENTIFICATION</scope>
</reference>
<keyword evidence="5" id="KW-1185">Reference proteome</keyword>
<dbReference type="EMBL" id="UYRT01078370">
    <property type="protein sequence ID" value="VDN18387.1"/>
    <property type="molecule type" value="Genomic_DNA"/>
</dbReference>
<organism evidence="6">
    <name type="scientific">Gongylonema pulchrum</name>
    <dbReference type="NCBI Taxonomy" id="637853"/>
    <lineage>
        <taxon>Eukaryota</taxon>
        <taxon>Metazoa</taxon>
        <taxon>Ecdysozoa</taxon>
        <taxon>Nematoda</taxon>
        <taxon>Chromadorea</taxon>
        <taxon>Rhabditida</taxon>
        <taxon>Spirurina</taxon>
        <taxon>Spiruromorpha</taxon>
        <taxon>Spiruroidea</taxon>
        <taxon>Gongylonematidae</taxon>
        <taxon>Gongylonema</taxon>
    </lineage>
</organism>
<feature type="domain" description="SHSP" evidence="3">
    <location>
        <begin position="35"/>
        <end position="143"/>
    </location>
</feature>
<dbReference type="OrthoDB" id="5778379at2759"/>
<gene>
    <name evidence="4" type="ORF">GPUH_LOCUS11140</name>
</gene>
<evidence type="ECO:0000313" key="5">
    <source>
        <dbReference type="Proteomes" id="UP000271098"/>
    </source>
</evidence>
<dbReference type="WBParaSite" id="GPUH_0001115301-mRNA-1">
    <property type="protein sequence ID" value="GPUH_0001115301-mRNA-1"/>
    <property type="gene ID" value="GPUH_0001115301"/>
</dbReference>
<evidence type="ECO:0000256" key="1">
    <source>
        <dbReference type="PROSITE-ProRule" id="PRU00285"/>
    </source>
</evidence>
<dbReference type="Gene3D" id="2.60.40.790">
    <property type="match status" value="1"/>
</dbReference>
<evidence type="ECO:0000259" key="3">
    <source>
        <dbReference type="PROSITE" id="PS01031"/>
    </source>
</evidence>
<dbReference type="InterPro" id="IPR002068">
    <property type="entry name" value="A-crystallin/Hsp20_dom"/>
</dbReference>
<evidence type="ECO:0000313" key="4">
    <source>
        <dbReference type="EMBL" id="VDN18387.1"/>
    </source>
</evidence>
<name>A0A183DQZ9_9BILA</name>
<dbReference type="PROSITE" id="PS01031">
    <property type="entry name" value="SHSP"/>
    <property type="match status" value="1"/>
</dbReference>
<protein>
    <submittedName>
        <fullName evidence="6">SHSP domain-containing protein</fullName>
    </submittedName>
</protein>
<dbReference type="SUPFAM" id="SSF49764">
    <property type="entry name" value="HSP20-like chaperones"/>
    <property type="match status" value="1"/>
</dbReference>
<evidence type="ECO:0000256" key="2">
    <source>
        <dbReference type="RuleBase" id="RU003616"/>
    </source>
</evidence>
<sequence>MSAHYKATNIHAQNNVERHGRRVWPTDHILVSVPVFRGTAASFVQIRNGRDRFEAQIDLEYFTAFRPDEIDVSVCGHDLQIYADRENPNNPNYSARRLSRQYRLPEDTDVNTINILREKRNIAIRKADIAGNCGLNEASTTIHNYENIQVTVDLQSNQLLLIYAPIL</sequence>
<accession>A0A183DQZ9</accession>
<dbReference type="Proteomes" id="UP000271098">
    <property type="component" value="Unassembled WGS sequence"/>
</dbReference>